<dbReference type="SUPFAM" id="SSF56059">
    <property type="entry name" value="Glutathione synthetase ATP-binding domain-like"/>
    <property type="match status" value="1"/>
</dbReference>
<feature type="domain" description="Pyruvate phosphate dikinase AMP/ATP-binding" evidence="3">
    <location>
        <begin position="21"/>
        <end position="331"/>
    </location>
</feature>
<dbReference type="STRING" id="341036.SAMN05660649_04059"/>
<evidence type="ECO:0000259" key="3">
    <source>
        <dbReference type="Pfam" id="PF01326"/>
    </source>
</evidence>
<dbReference type="EMBL" id="FOOX01000018">
    <property type="protein sequence ID" value="SFH14987.1"/>
    <property type="molecule type" value="Genomic_DNA"/>
</dbReference>
<dbReference type="GO" id="GO:0005524">
    <property type="term" value="F:ATP binding"/>
    <property type="evidence" value="ECO:0007669"/>
    <property type="project" value="InterPro"/>
</dbReference>
<dbReference type="InterPro" id="IPR002192">
    <property type="entry name" value="PPDK_AMP/ATP-bd"/>
</dbReference>
<organism evidence="4 5">
    <name type="scientific">Desulfotruncus arcticus DSM 17038</name>
    <dbReference type="NCBI Taxonomy" id="1121424"/>
    <lineage>
        <taxon>Bacteria</taxon>
        <taxon>Bacillati</taxon>
        <taxon>Bacillota</taxon>
        <taxon>Clostridia</taxon>
        <taxon>Eubacteriales</taxon>
        <taxon>Desulfallaceae</taxon>
        <taxon>Desulfotruncus</taxon>
    </lineage>
</organism>
<name>A0A1I2XPE9_9FIRM</name>
<evidence type="ECO:0000259" key="2">
    <source>
        <dbReference type="Pfam" id="PF00391"/>
    </source>
</evidence>
<keyword evidence="5" id="KW-1185">Reference proteome</keyword>
<dbReference type="OrthoDB" id="9765468at2"/>
<evidence type="ECO:0000256" key="1">
    <source>
        <dbReference type="SAM" id="MobiDB-lite"/>
    </source>
</evidence>
<feature type="domain" description="PEP-utilising enzyme mobile" evidence="2">
    <location>
        <begin position="816"/>
        <end position="886"/>
    </location>
</feature>
<keyword evidence="4" id="KW-0670">Pyruvate</keyword>
<dbReference type="InterPro" id="IPR036637">
    <property type="entry name" value="Phosphohistidine_dom_sf"/>
</dbReference>
<evidence type="ECO:0000313" key="4">
    <source>
        <dbReference type="EMBL" id="SFH14987.1"/>
    </source>
</evidence>
<dbReference type="InterPro" id="IPR013815">
    <property type="entry name" value="ATP_grasp_subdomain_1"/>
</dbReference>
<dbReference type="Pfam" id="PF01326">
    <property type="entry name" value="PPDK_N"/>
    <property type="match status" value="1"/>
</dbReference>
<accession>A0A1I2XPE9</accession>
<dbReference type="Pfam" id="PF00391">
    <property type="entry name" value="PEP-utilizers"/>
    <property type="match status" value="1"/>
</dbReference>
<protein>
    <submittedName>
        <fullName evidence="4">Pyruvate, water dikinase</fullName>
    </submittedName>
</protein>
<sequence length="890" mass="97824">MSLKIRFFLNWAEAYQAGAAKAGGKGWNLGRLVRYGFPVPAGGVISTEAYKLFMEENSLMPARRKLSESITAANIGEKVAGQSLAGFRDRIMSGMLPPGVEKEVASWLKSSGNPGRPVAVRSSASLEDSGAASFAGVHESFLNVTGVENIAVAIKGCYASLWTPRAVSYRRKFNIPDEELLPAVVIMDMVKAKAAGIGFTCDPKTGRRDVLVINTNYGLGESVVGGMVEPDEYHLGTDTFMPQIIEKLIGKKEGKTVPKEGGGTFFLGQDSSKDYNGGQVLADEDIVKLALLIQRVFEALGEGEQHQDVEWVYDGRDFFLAQSRPVTSLPRYAYPELKRQPDYWSSANTKDALPMVLSTLTRKVVDSLFGGMVSAPFRAVGYPILPGLKYMRVYQGRVYMNMSLVQWEYFDALGFTPAESNEAAGGHTPEIQIPPGKKEDKRAVRRRNWRKVKLMLAISRFQRKAKQGFAVTRGQAVTWFNCDLPVMSDGDLLAALKKSSRLAVAYTSIPGMMNISTGFPAKMLTDTLEKSFPGKGGALASDILTGQGTITTAEHGYRLMELSEAARKEPATREFFTSVNYEPRLWEEKLPDSSVFKQAFQAYLDEYGHRAVYEGDLANPRWREDPTYLLEIVRSMLHTADSAKMKAVQHEKGERAWREIRSGVSLFRRMLVRYWAGKTVRGMEMREEARSGLVRMLVPMRVIALDVGRRLAERGVLERKEDVFHCSFPDLAAILAGHWEGRGLAMLVEDRKKRKQYLESLVAPDVVADETPRRPNAARVTPATGGNSLSGIGISTGRVTGTARLISHPDEGGRLNPGEVLVAPSTDPGWTPLFLKAAALIMETGGSLSHGAIVAREFGIPAVINVPGVMKVIKDSQTVTVDGEEGKVYL</sequence>
<dbReference type="SUPFAM" id="SSF52009">
    <property type="entry name" value="Phosphohistidine domain"/>
    <property type="match status" value="1"/>
</dbReference>
<keyword evidence="4" id="KW-0808">Transferase</keyword>
<dbReference type="PANTHER" id="PTHR43615">
    <property type="entry name" value="PHOSPHOENOLPYRUVATE SYNTHASE-RELATED"/>
    <property type="match status" value="1"/>
</dbReference>
<proteinExistence type="predicted"/>
<dbReference type="Gene3D" id="3.50.30.10">
    <property type="entry name" value="Phosphohistidine domain"/>
    <property type="match status" value="1"/>
</dbReference>
<dbReference type="Gene3D" id="3.30.470.20">
    <property type="entry name" value="ATP-grasp fold, B domain"/>
    <property type="match status" value="1"/>
</dbReference>
<dbReference type="PANTHER" id="PTHR43615:SF1">
    <property type="entry name" value="PPDK_N DOMAIN-CONTAINING PROTEIN"/>
    <property type="match status" value="1"/>
</dbReference>
<dbReference type="Gene3D" id="3.30.1490.20">
    <property type="entry name" value="ATP-grasp fold, A domain"/>
    <property type="match status" value="1"/>
</dbReference>
<keyword evidence="4" id="KW-0418">Kinase</keyword>
<dbReference type="Proteomes" id="UP000199337">
    <property type="component" value="Unassembled WGS sequence"/>
</dbReference>
<dbReference type="RefSeq" id="WP_092473783.1">
    <property type="nucleotide sequence ID" value="NZ_FOOX01000018.1"/>
</dbReference>
<dbReference type="GO" id="GO:0016301">
    <property type="term" value="F:kinase activity"/>
    <property type="evidence" value="ECO:0007669"/>
    <property type="project" value="UniProtKB-KW"/>
</dbReference>
<dbReference type="InterPro" id="IPR051549">
    <property type="entry name" value="PEP_Utilizing_Enz"/>
</dbReference>
<gene>
    <name evidence="4" type="ORF">SAMN05660649_04059</name>
</gene>
<evidence type="ECO:0000313" key="5">
    <source>
        <dbReference type="Proteomes" id="UP000199337"/>
    </source>
</evidence>
<feature type="region of interest" description="Disordered" evidence="1">
    <location>
        <begin position="421"/>
        <end position="442"/>
    </location>
</feature>
<dbReference type="InterPro" id="IPR008279">
    <property type="entry name" value="PEP-util_enz_mobile_dom"/>
</dbReference>
<reference evidence="5" key="1">
    <citation type="submission" date="2016-10" db="EMBL/GenBank/DDBJ databases">
        <authorList>
            <person name="Varghese N."/>
            <person name="Submissions S."/>
        </authorList>
    </citation>
    <scope>NUCLEOTIDE SEQUENCE [LARGE SCALE GENOMIC DNA]</scope>
    <source>
        <strain evidence="5">DSM 17038</strain>
    </source>
</reference>
<dbReference type="AlphaFoldDB" id="A0A1I2XPE9"/>